<protein>
    <submittedName>
        <fullName evidence="2">Uncharacterized protein DUF3429</fullName>
    </submittedName>
</protein>
<keyword evidence="1" id="KW-0812">Transmembrane</keyword>
<dbReference type="AlphaFoldDB" id="A0A2M8WPS8"/>
<feature type="transmembrane region" description="Helical" evidence="1">
    <location>
        <begin position="46"/>
        <end position="68"/>
    </location>
</feature>
<gene>
    <name evidence="2" type="ORF">BC777_1809</name>
</gene>
<keyword evidence="3" id="KW-1185">Reference proteome</keyword>
<accession>A0A2M8WPS8</accession>
<keyword evidence="1" id="KW-1133">Transmembrane helix</keyword>
<comment type="caution">
    <text evidence="2">The sequence shown here is derived from an EMBL/GenBank/DDBJ whole genome shotgun (WGS) entry which is preliminary data.</text>
</comment>
<dbReference type="Proteomes" id="UP000228531">
    <property type="component" value="Unassembled WGS sequence"/>
</dbReference>
<sequence>MNAIPRSALLLGLAGLLPFLWGAATVLLPDLGLWGQMTLGGRFIGPFVQLFYGAVILSFMSGVLWGFATRAAGQTATASYVLSVIPALWAFFMTGGGPTTAAMNMIVGFIGLLLLDWHFWKLGLAPAWWMHLRGLLTAIVILTFLPLVF</sequence>
<dbReference type="PANTHER" id="PTHR15887">
    <property type="entry name" value="TRANSMEMBRANE PROTEIN 69"/>
    <property type="match status" value="1"/>
</dbReference>
<evidence type="ECO:0000313" key="3">
    <source>
        <dbReference type="Proteomes" id="UP000228531"/>
    </source>
</evidence>
<dbReference type="RefSeq" id="WP_100367703.1">
    <property type="nucleotide sequence ID" value="NZ_PGTY01000001.1"/>
</dbReference>
<name>A0A2M8WPS8_9RHOB</name>
<organism evidence="2 3">
    <name type="scientific">Yoonia maricola</name>
    <dbReference type="NCBI Taxonomy" id="420999"/>
    <lineage>
        <taxon>Bacteria</taxon>
        <taxon>Pseudomonadati</taxon>
        <taxon>Pseudomonadota</taxon>
        <taxon>Alphaproteobacteria</taxon>
        <taxon>Rhodobacterales</taxon>
        <taxon>Paracoccaceae</taxon>
        <taxon>Yoonia</taxon>
    </lineage>
</organism>
<dbReference type="PANTHER" id="PTHR15887:SF1">
    <property type="entry name" value="TRANSMEMBRANE PROTEIN 69"/>
    <property type="match status" value="1"/>
</dbReference>
<dbReference type="EMBL" id="PGTY01000001">
    <property type="protein sequence ID" value="PJI92942.1"/>
    <property type="molecule type" value="Genomic_DNA"/>
</dbReference>
<reference evidence="2 3" key="1">
    <citation type="submission" date="2017-11" db="EMBL/GenBank/DDBJ databases">
        <title>Genomic Encyclopedia of Archaeal and Bacterial Type Strains, Phase II (KMG-II): From Individual Species to Whole Genera.</title>
        <authorList>
            <person name="Goeker M."/>
        </authorList>
    </citation>
    <scope>NUCLEOTIDE SEQUENCE [LARGE SCALE GENOMIC DNA]</scope>
    <source>
        <strain evidence="2 3">DSM 29128</strain>
    </source>
</reference>
<evidence type="ECO:0000313" key="2">
    <source>
        <dbReference type="EMBL" id="PJI92942.1"/>
    </source>
</evidence>
<evidence type="ECO:0000256" key="1">
    <source>
        <dbReference type="SAM" id="Phobius"/>
    </source>
</evidence>
<keyword evidence="1" id="KW-0472">Membrane</keyword>
<dbReference type="OrthoDB" id="5297436at2"/>
<dbReference type="InterPro" id="IPR021836">
    <property type="entry name" value="DUF3429"/>
</dbReference>
<dbReference type="Pfam" id="PF11911">
    <property type="entry name" value="DUF3429"/>
    <property type="match status" value="1"/>
</dbReference>
<proteinExistence type="predicted"/>
<feature type="transmembrane region" description="Helical" evidence="1">
    <location>
        <begin position="132"/>
        <end position="148"/>
    </location>
</feature>